<organism evidence="3 4">
    <name type="scientific">Hevea brasiliensis</name>
    <name type="common">Para rubber tree</name>
    <name type="synonym">Siphonia brasiliensis</name>
    <dbReference type="NCBI Taxonomy" id="3981"/>
    <lineage>
        <taxon>Eukaryota</taxon>
        <taxon>Viridiplantae</taxon>
        <taxon>Streptophyta</taxon>
        <taxon>Embryophyta</taxon>
        <taxon>Tracheophyta</taxon>
        <taxon>Spermatophyta</taxon>
        <taxon>Magnoliopsida</taxon>
        <taxon>eudicotyledons</taxon>
        <taxon>Gunneridae</taxon>
        <taxon>Pentapetalae</taxon>
        <taxon>rosids</taxon>
        <taxon>fabids</taxon>
        <taxon>Malpighiales</taxon>
        <taxon>Euphorbiaceae</taxon>
        <taxon>Crotonoideae</taxon>
        <taxon>Micrandreae</taxon>
        <taxon>Hevea</taxon>
    </lineage>
</organism>
<proteinExistence type="predicted"/>
<sequence>MMGILVSIFIRQALGSPYVAASAGVNARTSPKKPSIGQKKSLEALGSSPPMSRVCSSNRTGSGYGFWLIRSGFDNHDASP</sequence>
<comment type="caution">
    <text evidence="3">The sequence shown here is derived from an EMBL/GenBank/DDBJ whole genome shotgun (WGS) entry which is preliminary data.</text>
</comment>
<evidence type="ECO:0000256" key="2">
    <source>
        <dbReference type="SAM" id="SignalP"/>
    </source>
</evidence>
<name>A0A6A6KG61_HEVBR</name>
<accession>A0A6A6KG61</accession>
<dbReference type="AlphaFoldDB" id="A0A6A6KG61"/>
<reference evidence="3 4" key="1">
    <citation type="journal article" date="2020" name="Mol. Plant">
        <title>The Chromosome-Based Rubber Tree Genome Provides New Insights into Spurge Genome Evolution and Rubber Biosynthesis.</title>
        <authorList>
            <person name="Liu J."/>
            <person name="Shi C."/>
            <person name="Shi C.C."/>
            <person name="Li W."/>
            <person name="Zhang Q.J."/>
            <person name="Zhang Y."/>
            <person name="Li K."/>
            <person name="Lu H.F."/>
            <person name="Shi C."/>
            <person name="Zhu S.T."/>
            <person name="Xiao Z.Y."/>
            <person name="Nan H."/>
            <person name="Yue Y."/>
            <person name="Zhu X.G."/>
            <person name="Wu Y."/>
            <person name="Hong X.N."/>
            <person name="Fan G.Y."/>
            <person name="Tong Y."/>
            <person name="Zhang D."/>
            <person name="Mao C.L."/>
            <person name="Liu Y.L."/>
            <person name="Hao S.J."/>
            <person name="Liu W.Q."/>
            <person name="Lv M.Q."/>
            <person name="Zhang H.B."/>
            <person name="Liu Y."/>
            <person name="Hu-Tang G.R."/>
            <person name="Wang J.P."/>
            <person name="Wang J.H."/>
            <person name="Sun Y.H."/>
            <person name="Ni S.B."/>
            <person name="Chen W.B."/>
            <person name="Zhang X.C."/>
            <person name="Jiao Y.N."/>
            <person name="Eichler E.E."/>
            <person name="Li G.H."/>
            <person name="Liu X."/>
            <person name="Gao L.Z."/>
        </authorList>
    </citation>
    <scope>NUCLEOTIDE SEQUENCE [LARGE SCALE GENOMIC DNA]</scope>
    <source>
        <strain evidence="4">cv. GT1</strain>
        <tissue evidence="3">Leaf</tissue>
    </source>
</reference>
<protein>
    <recommendedName>
        <fullName evidence="5">Secreted protein</fullName>
    </recommendedName>
</protein>
<evidence type="ECO:0000256" key="1">
    <source>
        <dbReference type="SAM" id="MobiDB-lite"/>
    </source>
</evidence>
<feature type="chain" id="PRO_5025470849" description="Secreted protein" evidence="2">
    <location>
        <begin position="16"/>
        <end position="80"/>
    </location>
</feature>
<evidence type="ECO:0000313" key="4">
    <source>
        <dbReference type="Proteomes" id="UP000467840"/>
    </source>
</evidence>
<evidence type="ECO:0008006" key="5">
    <source>
        <dbReference type="Google" id="ProtNLM"/>
    </source>
</evidence>
<gene>
    <name evidence="3" type="ORF">GH714_035227</name>
</gene>
<dbReference type="Proteomes" id="UP000467840">
    <property type="component" value="Chromosome 3"/>
</dbReference>
<dbReference type="EMBL" id="JAAGAX010000017">
    <property type="protein sequence ID" value="KAF2286908.1"/>
    <property type="molecule type" value="Genomic_DNA"/>
</dbReference>
<keyword evidence="4" id="KW-1185">Reference proteome</keyword>
<feature type="region of interest" description="Disordered" evidence="1">
    <location>
        <begin position="27"/>
        <end position="53"/>
    </location>
</feature>
<evidence type="ECO:0000313" key="3">
    <source>
        <dbReference type="EMBL" id="KAF2286908.1"/>
    </source>
</evidence>
<feature type="signal peptide" evidence="2">
    <location>
        <begin position="1"/>
        <end position="15"/>
    </location>
</feature>
<keyword evidence="2" id="KW-0732">Signal</keyword>